<dbReference type="EMBL" id="QGKW02001911">
    <property type="protein sequence ID" value="KAF2569095.1"/>
    <property type="molecule type" value="Genomic_DNA"/>
</dbReference>
<name>A0A8S9IIE4_BRACR</name>
<keyword evidence="1" id="KW-1133">Transmembrane helix</keyword>
<comment type="caution">
    <text evidence="2">The sequence shown here is derived from an EMBL/GenBank/DDBJ whole genome shotgun (WGS) entry which is preliminary data.</text>
</comment>
<accession>A0A8S9IIE4</accession>
<organism evidence="2 3">
    <name type="scientific">Brassica cretica</name>
    <name type="common">Mustard</name>
    <dbReference type="NCBI Taxonomy" id="69181"/>
    <lineage>
        <taxon>Eukaryota</taxon>
        <taxon>Viridiplantae</taxon>
        <taxon>Streptophyta</taxon>
        <taxon>Embryophyta</taxon>
        <taxon>Tracheophyta</taxon>
        <taxon>Spermatophyta</taxon>
        <taxon>Magnoliopsida</taxon>
        <taxon>eudicotyledons</taxon>
        <taxon>Gunneridae</taxon>
        <taxon>Pentapetalae</taxon>
        <taxon>rosids</taxon>
        <taxon>malvids</taxon>
        <taxon>Brassicales</taxon>
        <taxon>Brassicaceae</taxon>
        <taxon>Brassiceae</taxon>
        <taxon>Brassica</taxon>
    </lineage>
</organism>
<evidence type="ECO:0000256" key="1">
    <source>
        <dbReference type="SAM" id="Phobius"/>
    </source>
</evidence>
<feature type="transmembrane region" description="Helical" evidence="1">
    <location>
        <begin position="38"/>
        <end position="57"/>
    </location>
</feature>
<proteinExistence type="predicted"/>
<reference evidence="2" key="1">
    <citation type="submission" date="2019-12" db="EMBL/GenBank/DDBJ databases">
        <title>Genome sequencing and annotation of Brassica cretica.</title>
        <authorList>
            <person name="Studholme D.J."/>
            <person name="Sarris P.F."/>
        </authorList>
    </citation>
    <scope>NUCLEOTIDE SEQUENCE</scope>
    <source>
        <strain evidence="2">PFS-001/15</strain>
        <tissue evidence="2">Leaf</tissue>
    </source>
</reference>
<evidence type="ECO:0000313" key="3">
    <source>
        <dbReference type="Proteomes" id="UP000712281"/>
    </source>
</evidence>
<dbReference type="AlphaFoldDB" id="A0A8S9IIE4"/>
<sequence length="89" mass="9738">MLGTTSPWVGSEFNCLPRSWLALPLIVPGSLGFQDLSLFLSLFSYLVALFIAGYVSGGSPFHMYATQDVWLVSWCFGLFYSELCGSSLA</sequence>
<keyword evidence="1" id="KW-0472">Membrane</keyword>
<dbReference type="Proteomes" id="UP000712281">
    <property type="component" value="Unassembled WGS sequence"/>
</dbReference>
<gene>
    <name evidence="2" type="ORF">F2Q68_00027669</name>
</gene>
<evidence type="ECO:0000313" key="2">
    <source>
        <dbReference type="EMBL" id="KAF2569095.1"/>
    </source>
</evidence>
<keyword evidence="1" id="KW-0812">Transmembrane</keyword>
<protein>
    <submittedName>
        <fullName evidence="2">Uncharacterized protein</fullName>
    </submittedName>
</protein>